<feature type="transmembrane region" description="Helical" evidence="2">
    <location>
        <begin position="45"/>
        <end position="64"/>
    </location>
</feature>
<evidence type="ECO:0000256" key="2">
    <source>
        <dbReference type="SAM" id="Phobius"/>
    </source>
</evidence>
<feature type="transmembrane region" description="Helical" evidence="2">
    <location>
        <begin position="18"/>
        <end position="39"/>
    </location>
</feature>
<evidence type="ECO:0000313" key="6">
    <source>
        <dbReference type="Proteomes" id="UP001277471"/>
    </source>
</evidence>
<keyword evidence="6" id="KW-1185">Reference proteome</keyword>
<organism evidence="4 5">
    <name type="scientific">Azospirillum brasilense</name>
    <dbReference type="NCBI Taxonomy" id="192"/>
    <lineage>
        <taxon>Bacteria</taxon>
        <taxon>Pseudomonadati</taxon>
        <taxon>Pseudomonadota</taxon>
        <taxon>Alphaproteobacteria</taxon>
        <taxon>Rhodospirillales</taxon>
        <taxon>Azospirillaceae</taxon>
        <taxon>Azospirillum</taxon>
    </lineage>
</organism>
<keyword evidence="2" id="KW-0472">Membrane</keyword>
<dbReference type="KEGG" id="abf:AMK58_05820"/>
<reference evidence="4 5" key="1">
    <citation type="submission" date="2018-09" db="EMBL/GenBank/DDBJ databases">
        <title>Whole genome based analysis of evolution and adaptive divergence in Indian and Brazilian strains of Azospirillum brasilense.</title>
        <authorList>
            <person name="Singh C."/>
            <person name="Tripathi A.K."/>
        </authorList>
    </citation>
    <scope>NUCLEOTIDE SEQUENCE [LARGE SCALE GENOMIC DNA]</scope>
    <source>
        <strain evidence="4 5">MTCC4038</strain>
    </source>
</reference>
<proteinExistence type="predicted"/>
<dbReference type="Proteomes" id="UP001277471">
    <property type="component" value="Unassembled WGS sequence"/>
</dbReference>
<evidence type="ECO:0000313" key="5">
    <source>
        <dbReference type="Proteomes" id="UP000298774"/>
    </source>
</evidence>
<feature type="region of interest" description="Disordered" evidence="1">
    <location>
        <begin position="68"/>
        <end position="87"/>
    </location>
</feature>
<sequence>MSPNNPGPSPRRRTSTTIFVALLIGGLLLLIVRMLAMPTVSAGEVVLPLLAGIGMALAIGVMVMRDRRERNALPPSERNRQDRGMPD</sequence>
<name>A0A0P0E9F6_AZOBR</name>
<dbReference type="EMBL" id="JAWXYC010000004">
    <property type="protein sequence ID" value="MDX5953658.1"/>
    <property type="molecule type" value="Genomic_DNA"/>
</dbReference>
<evidence type="ECO:0000256" key="1">
    <source>
        <dbReference type="SAM" id="MobiDB-lite"/>
    </source>
</evidence>
<dbReference type="GeneID" id="56448507"/>
<keyword evidence="2" id="KW-0812">Transmembrane</keyword>
<reference evidence="3 6" key="2">
    <citation type="submission" date="2023-11" db="EMBL/GenBank/DDBJ databases">
        <title>MicrobeMod: A computational toolkit for identifying prokaryotic methylation and restriction-modification with nanopore sequencing.</title>
        <authorList>
            <person name="Crits-Christoph A."/>
            <person name="Kang S.C."/>
            <person name="Lee H."/>
            <person name="Ostrov N."/>
        </authorList>
    </citation>
    <scope>NUCLEOTIDE SEQUENCE [LARGE SCALE GENOMIC DNA]</scope>
    <source>
        <strain evidence="3 6">ATCC 29145</strain>
    </source>
</reference>
<accession>A0A0P0E9F6</accession>
<dbReference type="RefSeq" id="WP_035684173.1">
    <property type="nucleotide sequence ID" value="NZ_CP012914.1"/>
</dbReference>
<protein>
    <submittedName>
        <fullName evidence="4">Uncharacterized protein</fullName>
    </submittedName>
</protein>
<evidence type="ECO:0000313" key="4">
    <source>
        <dbReference type="EMBL" id="QCO10039.1"/>
    </source>
</evidence>
<dbReference type="Proteomes" id="UP000298774">
    <property type="component" value="Chromosome"/>
</dbReference>
<dbReference type="EMBL" id="CP032339">
    <property type="protein sequence ID" value="QCO10039.1"/>
    <property type="molecule type" value="Genomic_DNA"/>
</dbReference>
<keyword evidence="2" id="KW-1133">Transmembrane helix</keyword>
<gene>
    <name evidence="4" type="ORF">D3868_13930</name>
    <name evidence="3" type="ORF">SIM66_20995</name>
</gene>
<evidence type="ECO:0000313" key="3">
    <source>
        <dbReference type="EMBL" id="MDX5953658.1"/>
    </source>
</evidence>
<dbReference type="AlphaFoldDB" id="A0A0P0E9F6"/>